<comment type="cofactor">
    <cofactor evidence="1">
        <name>Mg(2+)</name>
        <dbReference type="ChEBI" id="CHEBI:18420"/>
    </cofactor>
</comment>
<keyword evidence="1" id="KW-0227">DNA damage</keyword>
<dbReference type="Pfam" id="PF05970">
    <property type="entry name" value="PIF1"/>
    <property type="match status" value="1"/>
</dbReference>
<keyword evidence="1" id="KW-0347">Helicase</keyword>
<organism evidence="3 4">
    <name type="scientific">Parasitella parasitica</name>
    <dbReference type="NCBI Taxonomy" id="35722"/>
    <lineage>
        <taxon>Eukaryota</taxon>
        <taxon>Fungi</taxon>
        <taxon>Fungi incertae sedis</taxon>
        <taxon>Mucoromycota</taxon>
        <taxon>Mucoromycotina</taxon>
        <taxon>Mucoromycetes</taxon>
        <taxon>Mucorales</taxon>
        <taxon>Mucorineae</taxon>
        <taxon>Mucoraceae</taxon>
        <taxon>Parasitella</taxon>
    </lineage>
</organism>
<dbReference type="GO" id="GO:0016887">
    <property type="term" value="F:ATP hydrolysis activity"/>
    <property type="evidence" value="ECO:0007669"/>
    <property type="project" value="RHEA"/>
</dbReference>
<keyword evidence="1" id="KW-0233">DNA recombination</keyword>
<dbReference type="GO" id="GO:0043139">
    <property type="term" value="F:5'-3' DNA helicase activity"/>
    <property type="evidence" value="ECO:0007669"/>
    <property type="project" value="UniProtKB-EC"/>
</dbReference>
<keyword evidence="1" id="KW-0234">DNA repair</keyword>
<dbReference type="AlphaFoldDB" id="A0A0B7N040"/>
<dbReference type="GO" id="GO:0005524">
    <property type="term" value="F:ATP binding"/>
    <property type="evidence" value="ECO:0007669"/>
    <property type="project" value="UniProtKB-KW"/>
</dbReference>
<evidence type="ECO:0000256" key="1">
    <source>
        <dbReference type="RuleBase" id="RU363044"/>
    </source>
</evidence>
<reference evidence="3 4" key="1">
    <citation type="submission" date="2014-09" db="EMBL/GenBank/DDBJ databases">
        <authorList>
            <person name="Ellenberger Sabrina"/>
        </authorList>
    </citation>
    <scope>NUCLEOTIDE SEQUENCE [LARGE SCALE GENOMIC DNA]</scope>
    <source>
        <strain evidence="3 4">CBS 412.66</strain>
    </source>
</reference>
<dbReference type="Proteomes" id="UP000054107">
    <property type="component" value="Unassembled WGS sequence"/>
</dbReference>
<dbReference type="STRING" id="35722.A0A0B7N040"/>
<comment type="similarity">
    <text evidence="1">Belongs to the helicase family.</text>
</comment>
<evidence type="ECO:0000313" key="4">
    <source>
        <dbReference type="Proteomes" id="UP000054107"/>
    </source>
</evidence>
<feature type="domain" description="DNA helicase Pif1-like DEAD-box helicase" evidence="2">
    <location>
        <begin position="5"/>
        <end position="153"/>
    </location>
</feature>
<dbReference type="GO" id="GO:0006281">
    <property type="term" value="P:DNA repair"/>
    <property type="evidence" value="ECO:0007669"/>
    <property type="project" value="UniProtKB-KW"/>
</dbReference>
<dbReference type="EMBL" id="LN720422">
    <property type="protein sequence ID" value="CEP08870.1"/>
    <property type="molecule type" value="Genomic_DNA"/>
</dbReference>
<dbReference type="SUPFAM" id="SSF52540">
    <property type="entry name" value="P-loop containing nucleoside triphosphate hydrolases"/>
    <property type="match status" value="1"/>
</dbReference>
<dbReference type="OrthoDB" id="2286272at2759"/>
<keyword evidence="1" id="KW-0067">ATP-binding</keyword>
<evidence type="ECO:0000313" key="3">
    <source>
        <dbReference type="EMBL" id="CEP08870.1"/>
    </source>
</evidence>
<sequence>MLPFNESQALVYNTIRDAALKENPLLGPRIFFVDGPGGTGKAFVFNALLNRIRQDGDIAIAVASSGTAALLLEGVRTAHSTLKILLDVTTSTMCDMTPRLATASFIKRAKIIVWDECSMMSKDLIETVNRSFQNIMDNTSPFGGRLIVFGGNF</sequence>
<dbReference type="PANTHER" id="PTHR10492:SF94">
    <property type="entry name" value="ATP-DEPENDENT DNA HELICASE"/>
    <property type="match status" value="1"/>
</dbReference>
<keyword evidence="1" id="KW-0378">Hydrolase</keyword>
<dbReference type="InterPro" id="IPR010285">
    <property type="entry name" value="DNA_helicase_pif1-like_DEAD"/>
</dbReference>
<dbReference type="PANTHER" id="PTHR10492">
    <property type="match status" value="1"/>
</dbReference>
<dbReference type="GO" id="GO:0006310">
    <property type="term" value="P:DNA recombination"/>
    <property type="evidence" value="ECO:0007669"/>
    <property type="project" value="UniProtKB-KW"/>
</dbReference>
<comment type="catalytic activity">
    <reaction evidence="1">
        <text>ATP + H2O = ADP + phosphate + H(+)</text>
        <dbReference type="Rhea" id="RHEA:13065"/>
        <dbReference type="ChEBI" id="CHEBI:15377"/>
        <dbReference type="ChEBI" id="CHEBI:15378"/>
        <dbReference type="ChEBI" id="CHEBI:30616"/>
        <dbReference type="ChEBI" id="CHEBI:43474"/>
        <dbReference type="ChEBI" id="CHEBI:456216"/>
        <dbReference type="EC" id="5.6.2.3"/>
    </reaction>
</comment>
<protein>
    <recommendedName>
        <fullName evidence="1">ATP-dependent DNA helicase</fullName>
        <ecNumber evidence="1">5.6.2.3</ecNumber>
    </recommendedName>
</protein>
<dbReference type="EC" id="5.6.2.3" evidence="1"/>
<accession>A0A0B7N040</accession>
<keyword evidence="1" id="KW-0547">Nucleotide-binding</keyword>
<evidence type="ECO:0000259" key="2">
    <source>
        <dbReference type="Pfam" id="PF05970"/>
    </source>
</evidence>
<gene>
    <name evidence="3" type="primary">PARPA_02261.1 scaffold 3543</name>
</gene>
<dbReference type="InterPro" id="IPR027417">
    <property type="entry name" value="P-loop_NTPase"/>
</dbReference>
<dbReference type="Gene3D" id="3.40.50.300">
    <property type="entry name" value="P-loop containing nucleotide triphosphate hydrolases"/>
    <property type="match status" value="1"/>
</dbReference>
<proteinExistence type="inferred from homology"/>
<keyword evidence="4" id="KW-1185">Reference proteome</keyword>
<name>A0A0B7N040_9FUNG</name>
<dbReference type="GO" id="GO:0000723">
    <property type="term" value="P:telomere maintenance"/>
    <property type="evidence" value="ECO:0007669"/>
    <property type="project" value="InterPro"/>
</dbReference>